<keyword evidence="3" id="KW-0808">Transferase</keyword>
<dbReference type="Proteomes" id="UP000622638">
    <property type="component" value="Unassembled WGS sequence"/>
</dbReference>
<dbReference type="InterPro" id="IPR029062">
    <property type="entry name" value="Class_I_gatase-like"/>
</dbReference>
<evidence type="ECO:0000259" key="1">
    <source>
        <dbReference type="Pfam" id="PF00117"/>
    </source>
</evidence>
<dbReference type="EMBL" id="BMKG01000007">
    <property type="protein sequence ID" value="GGB98029.1"/>
    <property type="molecule type" value="Genomic_DNA"/>
</dbReference>
<gene>
    <name evidence="2" type="ORF">GCM10011572_19940</name>
    <name evidence="3" type="ORF">GM672_04650</name>
</gene>
<organism evidence="3 4">
    <name type="scientific">Pseudoduganella buxea</name>
    <dbReference type="NCBI Taxonomy" id="1949069"/>
    <lineage>
        <taxon>Bacteria</taxon>
        <taxon>Pseudomonadati</taxon>
        <taxon>Pseudomonadota</taxon>
        <taxon>Betaproteobacteria</taxon>
        <taxon>Burkholderiales</taxon>
        <taxon>Oxalobacteraceae</taxon>
        <taxon>Telluria group</taxon>
        <taxon>Pseudoduganella</taxon>
    </lineage>
</organism>
<keyword evidence="3" id="KW-0315">Glutamine amidotransferase</keyword>
<comment type="caution">
    <text evidence="3">The sequence shown here is derived from an EMBL/GenBank/DDBJ whole genome shotgun (WGS) entry which is preliminary data.</text>
</comment>
<evidence type="ECO:0000313" key="5">
    <source>
        <dbReference type="Proteomes" id="UP000622638"/>
    </source>
</evidence>
<name>A0A6I3SSG0_9BURK</name>
<dbReference type="SUPFAM" id="SSF52317">
    <property type="entry name" value="Class I glutamine amidotransferase-like"/>
    <property type="match status" value="1"/>
</dbReference>
<dbReference type="Proteomes" id="UP000430634">
    <property type="component" value="Unassembled WGS sequence"/>
</dbReference>
<reference evidence="5" key="2">
    <citation type="journal article" date="2019" name="Int. J. Syst. Evol. Microbiol.">
        <title>The Global Catalogue of Microorganisms (GCM) 10K type strain sequencing project: providing services to taxonomists for standard genome sequencing and annotation.</title>
        <authorList>
            <consortium name="The Broad Institute Genomics Platform"/>
            <consortium name="The Broad Institute Genome Sequencing Center for Infectious Disease"/>
            <person name="Wu L."/>
            <person name="Ma J."/>
        </authorList>
    </citation>
    <scope>NUCLEOTIDE SEQUENCE [LARGE SCALE GENOMIC DNA]</scope>
    <source>
        <strain evidence="5">CGMCC 1.15931</strain>
    </source>
</reference>
<evidence type="ECO:0000313" key="2">
    <source>
        <dbReference type="EMBL" id="GGB98029.1"/>
    </source>
</evidence>
<accession>A0A6I3SSG0</accession>
<reference evidence="3 4" key="3">
    <citation type="submission" date="2019-11" db="EMBL/GenBank/DDBJ databases">
        <title>Type strains purchased from KCTC, JCM and DSMZ.</title>
        <authorList>
            <person name="Lu H."/>
        </authorList>
    </citation>
    <scope>NUCLEOTIDE SEQUENCE [LARGE SCALE GENOMIC DNA]</scope>
    <source>
        <strain evidence="3 4">KCTC 52429</strain>
    </source>
</reference>
<dbReference type="Pfam" id="PF00117">
    <property type="entry name" value="GATase"/>
    <property type="match status" value="1"/>
</dbReference>
<feature type="domain" description="Glutamine amidotransferase" evidence="1">
    <location>
        <begin position="22"/>
        <end position="181"/>
    </location>
</feature>
<proteinExistence type="predicted"/>
<dbReference type="InterPro" id="IPR017926">
    <property type="entry name" value="GATASE"/>
</dbReference>
<dbReference type="CDD" id="cd01741">
    <property type="entry name" value="GATase1_1"/>
    <property type="match status" value="1"/>
</dbReference>
<dbReference type="NCBIfam" id="NF005458">
    <property type="entry name" value="PRK07053.1"/>
    <property type="match status" value="1"/>
</dbReference>
<dbReference type="EMBL" id="WNKZ01000007">
    <property type="protein sequence ID" value="MTV52021.1"/>
    <property type="molecule type" value="Genomic_DNA"/>
</dbReference>
<dbReference type="AlphaFoldDB" id="A0A6I3SSG0"/>
<dbReference type="InterPro" id="IPR044992">
    <property type="entry name" value="ChyE-like"/>
</dbReference>
<dbReference type="PROSITE" id="PS51273">
    <property type="entry name" value="GATASE_TYPE_1"/>
    <property type="match status" value="1"/>
</dbReference>
<dbReference type="GO" id="GO:0005829">
    <property type="term" value="C:cytosol"/>
    <property type="evidence" value="ECO:0007669"/>
    <property type="project" value="TreeGrafter"/>
</dbReference>
<dbReference type="PANTHER" id="PTHR42695:SF5">
    <property type="entry name" value="GLUTAMINE AMIDOTRANSFERASE YLR126C-RELATED"/>
    <property type="match status" value="1"/>
</dbReference>
<dbReference type="OrthoDB" id="9813383at2"/>
<keyword evidence="5" id="KW-1185">Reference proteome</keyword>
<dbReference type="Gene3D" id="3.40.50.880">
    <property type="match status" value="1"/>
</dbReference>
<evidence type="ECO:0000313" key="3">
    <source>
        <dbReference type="EMBL" id="MTV52021.1"/>
    </source>
</evidence>
<dbReference type="RefSeq" id="WP_155469361.1">
    <property type="nucleotide sequence ID" value="NZ_BMKG01000007.1"/>
</dbReference>
<sequence length="230" mass="23651">MNCLAVYHIAFEDLGTFAAPLRERGYAIAYRHAGAAPPTMEEWLRADLVVVLGGPLGVGDIAAYPWLHGELAGLGERLARGLPTLGICLGAQLMAVALGGHVTPRPQGKEIGWGELALAAPGTVLDPLRGTPVLHWHGDNIVLPSGAQALAATAGTPCQAFAMGTHALALQCHVEFDGAAQEAWLAGHAIELAHAGADLATLRAGTARHAVDLAAAGAAVLERWLDGLAA</sequence>
<reference evidence="2" key="1">
    <citation type="journal article" date="2014" name="Int. J. Syst. Evol. Microbiol.">
        <title>Complete genome of a new Firmicutes species belonging to the dominant human colonic microbiota ('Ruminococcus bicirculans') reveals two chromosomes and a selective capacity to utilize plant glucans.</title>
        <authorList>
            <consortium name="NISC Comparative Sequencing Program"/>
            <person name="Wegmann U."/>
            <person name="Louis P."/>
            <person name="Goesmann A."/>
            <person name="Henrissat B."/>
            <person name="Duncan S.H."/>
            <person name="Flint H.J."/>
        </authorList>
    </citation>
    <scope>NUCLEOTIDE SEQUENCE</scope>
    <source>
        <strain evidence="2">CGMCC 1.15931</strain>
    </source>
</reference>
<reference evidence="2" key="4">
    <citation type="submission" date="2024-05" db="EMBL/GenBank/DDBJ databases">
        <authorList>
            <person name="Sun Q."/>
            <person name="Zhou Y."/>
        </authorList>
    </citation>
    <scope>NUCLEOTIDE SEQUENCE</scope>
    <source>
        <strain evidence="2">CGMCC 1.15931</strain>
    </source>
</reference>
<evidence type="ECO:0000313" key="4">
    <source>
        <dbReference type="Proteomes" id="UP000430634"/>
    </source>
</evidence>
<protein>
    <submittedName>
        <fullName evidence="2">GMP synthase</fullName>
    </submittedName>
    <submittedName>
        <fullName evidence="3">Glutamine amidotransferase</fullName>
    </submittedName>
</protein>
<dbReference type="GO" id="GO:0016740">
    <property type="term" value="F:transferase activity"/>
    <property type="evidence" value="ECO:0007669"/>
    <property type="project" value="UniProtKB-KW"/>
</dbReference>
<dbReference type="PANTHER" id="PTHR42695">
    <property type="entry name" value="GLUTAMINE AMIDOTRANSFERASE YLR126C-RELATED"/>
    <property type="match status" value="1"/>
</dbReference>